<dbReference type="Gene3D" id="3.40.190.10">
    <property type="entry name" value="Periplasmic binding protein-like II"/>
    <property type="match status" value="1"/>
</dbReference>
<protein>
    <recommendedName>
        <fullName evidence="13">Glutamate receptor</fullName>
    </recommendedName>
</protein>
<dbReference type="InterPro" id="IPR001828">
    <property type="entry name" value="ANF_lig-bd_rcpt"/>
</dbReference>
<evidence type="ECO:0000256" key="9">
    <source>
        <dbReference type="ARBA" id="ARBA00023170"/>
    </source>
</evidence>
<dbReference type="InterPro" id="IPR017103">
    <property type="entry name" value="Iontropic_Glu_rcpt_pln"/>
</dbReference>
<dbReference type="PIRSF" id="PIRSF037090">
    <property type="entry name" value="Iontro_Glu-like_rcpt_pln"/>
    <property type="match status" value="1"/>
</dbReference>
<keyword evidence="10" id="KW-0325">Glycoprotein</keyword>
<keyword evidence="17" id="KW-1185">Reference proteome</keyword>
<dbReference type="Pfam" id="PF00060">
    <property type="entry name" value="Lig_chan"/>
    <property type="match status" value="1"/>
</dbReference>
<evidence type="ECO:0000256" key="11">
    <source>
        <dbReference type="ARBA" id="ARBA00023286"/>
    </source>
</evidence>
<evidence type="ECO:0000256" key="6">
    <source>
        <dbReference type="ARBA" id="ARBA00022989"/>
    </source>
</evidence>
<dbReference type="CDD" id="cd13686">
    <property type="entry name" value="GluR_Plant"/>
    <property type="match status" value="1"/>
</dbReference>
<evidence type="ECO:0000256" key="5">
    <source>
        <dbReference type="ARBA" id="ARBA00022729"/>
    </source>
</evidence>
<dbReference type="SMART" id="SM00079">
    <property type="entry name" value="PBPe"/>
    <property type="match status" value="1"/>
</dbReference>
<dbReference type="Pfam" id="PF10613">
    <property type="entry name" value="Lig_chan-Glu_bd"/>
    <property type="match status" value="1"/>
</dbReference>
<dbReference type="PANTHER" id="PTHR18966">
    <property type="entry name" value="IONOTROPIC GLUTAMATE RECEPTOR"/>
    <property type="match status" value="1"/>
</dbReference>
<keyword evidence="12 13" id="KW-0407">Ion channel</keyword>
<dbReference type="FunFam" id="3.40.190.10:FF:000054">
    <property type="entry name" value="Glutamate receptor"/>
    <property type="match status" value="1"/>
</dbReference>
<dbReference type="InterPro" id="IPR019594">
    <property type="entry name" value="Glu/Gly-bd"/>
</dbReference>
<feature type="domain" description="Ionotropic glutamate receptor C-terminal" evidence="15">
    <location>
        <begin position="395"/>
        <end position="735"/>
    </location>
</feature>
<organism evidence="16 17">
    <name type="scientific">Jatropha curcas</name>
    <name type="common">Barbados nut</name>
    <dbReference type="NCBI Taxonomy" id="180498"/>
    <lineage>
        <taxon>Eukaryota</taxon>
        <taxon>Viridiplantae</taxon>
        <taxon>Streptophyta</taxon>
        <taxon>Embryophyta</taxon>
        <taxon>Tracheophyta</taxon>
        <taxon>Spermatophyta</taxon>
        <taxon>Magnoliopsida</taxon>
        <taxon>eudicotyledons</taxon>
        <taxon>Gunneridae</taxon>
        <taxon>Pentapetalae</taxon>
        <taxon>rosids</taxon>
        <taxon>fabids</taxon>
        <taxon>Malpighiales</taxon>
        <taxon>Euphorbiaceae</taxon>
        <taxon>Crotonoideae</taxon>
        <taxon>Jatropheae</taxon>
        <taxon>Jatropha</taxon>
    </lineage>
</organism>
<dbReference type="Gene3D" id="3.40.50.2300">
    <property type="match status" value="2"/>
</dbReference>
<dbReference type="Pfam" id="PF01094">
    <property type="entry name" value="ANF_receptor"/>
    <property type="match status" value="1"/>
</dbReference>
<keyword evidence="5" id="KW-0732">Signal</keyword>
<dbReference type="SUPFAM" id="SSF53822">
    <property type="entry name" value="Periplasmic binding protein-like I"/>
    <property type="match status" value="1"/>
</dbReference>
<evidence type="ECO:0000313" key="16">
    <source>
        <dbReference type="EMBL" id="KDP31932.1"/>
    </source>
</evidence>
<dbReference type="Proteomes" id="UP000027138">
    <property type="component" value="Unassembled WGS sequence"/>
</dbReference>
<comment type="subcellular location">
    <subcellularLocation>
        <location evidence="1">Membrane</location>
        <topology evidence="1">Multi-pass membrane protein</topology>
    </subcellularLocation>
</comment>
<dbReference type="FunFam" id="1.10.287.70:FF:000172">
    <property type="entry name" value="Glutamate receptor"/>
    <property type="match status" value="1"/>
</dbReference>
<evidence type="ECO:0000259" key="15">
    <source>
        <dbReference type="SMART" id="SM00079"/>
    </source>
</evidence>
<evidence type="ECO:0000256" key="10">
    <source>
        <dbReference type="ARBA" id="ARBA00023180"/>
    </source>
</evidence>
<evidence type="ECO:0000256" key="3">
    <source>
        <dbReference type="ARBA" id="ARBA00022448"/>
    </source>
</evidence>
<evidence type="ECO:0000256" key="4">
    <source>
        <dbReference type="ARBA" id="ARBA00022692"/>
    </source>
</evidence>
<keyword evidence="8 13" id="KW-0472">Membrane</keyword>
<feature type="transmembrane region" description="Helical" evidence="14">
    <location>
        <begin position="787"/>
        <end position="809"/>
    </location>
</feature>
<evidence type="ECO:0000256" key="12">
    <source>
        <dbReference type="ARBA" id="ARBA00023303"/>
    </source>
</evidence>
<dbReference type="FunFam" id="3.40.50.2300:FF:000188">
    <property type="entry name" value="Glutamate receptor"/>
    <property type="match status" value="1"/>
</dbReference>
<feature type="transmembrane region" description="Helical" evidence="14">
    <location>
        <begin position="518"/>
        <end position="536"/>
    </location>
</feature>
<keyword evidence="3 13" id="KW-0813">Transport</keyword>
<gene>
    <name evidence="16" type="ORF">JCGZ_12393</name>
</gene>
<comment type="function">
    <text evidence="13">Glutamate-gated receptor that probably acts as non-selective cation channel.</text>
</comment>
<dbReference type="InterPro" id="IPR015683">
    <property type="entry name" value="Ionotropic_Glu_rcpt"/>
</dbReference>
<dbReference type="InterPro" id="IPR028082">
    <property type="entry name" value="Peripla_BP_I"/>
</dbReference>
<feature type="transmembrane region" description="Helical" evidence="14">
    <location>
        <begin position="757"/>
        <end position="780"/>
    </location>
</feature>
<evidence type="ECO:0000256" key="14">
    <source>
        <dbReference type="SAM" id="Phobius"/>
    </source>
</evidence>
<evidence type="ECO:0000256" key="2">
    <source>
        <dbReference type="ARBA" id="ARBA00008685"/>
    </source>
</evidence>
<dbReference type="EMBL" id="KK914593">
    <property type="protein sequence ID" value="KDP31932.1"/>
    <property type="molecule type" value="Genomic_DNA"/>
</dbReference>
<accession>A0A067K744</accession>
<keyword evidence="11 13" id="KW-1071">Ligand-gated ion channel</keyword>
<evidence type="ECO:0000256" key="1">
    <source>
        <dbReference type="ARBA" id="ARBA00004141"/>
    </source>
</evidence>
<keyword evidence="4 14" id="KW-0812">Transmembrane</keyword>
<evidence type="ECO:0000313" key="17">
    <source>
        <dbReference type="Proteomes" id="UP000027138"/>
    </source>
</evidence>
<evidence type="ECO:0000256" key="7">
    <source>
        <dbReference type="ARBA" id="ARBA00023065"/>
    </source>
</evidence>
<proteinExistence type="inferred from homology"/>
<feature type="transmembrane region" description="Helical" evidence="14">
    <location>
        <begin position="578"/>
        <end position="596"/>
    </location>
</feature>
<dbReference type="OrthoDB" id="5984008at2759"/>
<dbReference type="Gene3D" id="1.10.287.70">
    <property type="match status" value="1"/>
</dbReference>
<keyword evidence="6 14" id="KW-1133">Transmembrane helix</keyword>
<evidence type="ECO:0000256" key="13">
    <source>
        <dbReference type="PIRNR" id="PIRNR037090"/>
    </source>
</evidence>
<keyword evidence="7 13" id="KW-0406">Ion transport</keyword>
<keyword evidence="9 13" id="KW-0675">Receptor</keyword>
<sequence length="816" mass="91362">MEIAVQDFYSLTGHNLSLHIVDLSGNSAKAVFAAIELVKDQKVQAIAGALTWQEAAIVAEMDEINKEVPVISLTQPSSPIVPNKKFPVIGMYQDISMDISCISAIVASFKWTKVNAIYEGRNSYTSNLGGITLLSSSLREIGVELEYFSAFPEFSSLVNPNIIIQKELQTLREKQSKVFIFVQTSLTLTTMLFENAKQMGMMGEGYVWIMADGIANLIDSVNASAITSMQGVLGFRTHYSDNTASFREFQMNFQRVSIDEYPKEDKNHHPSVYALRAYDSIWTIAKAAKILQQKNDSKPLLQHILSSDFEGLSSRIQFQNYKLGDKPTFQILNIVGKSYREIGFWSEELGFTKNLVKHANGKNKNLTAEEGLDRVYWPGGRTSVPTGFLETKAKELRIAVLARSTCSQFLKANHDDKQNITYITGFSIDVFEAAVRRLQYPLMYNLFPFYGSYNDLIKEVSNKTFDAAIGDILITADRNQHIEFSQPYIQAGLVMVVTMKSDESLQFWMFMKPFTKGMWILMAAMTLFTGFVIWCLEHRINSDFRGPPNRQIGTLLWFSFSTLVFAHRESIRSQWSRLVLAPWLFLILIVTSTYTANLTSLLTNPQLEPSGTDIGSLKRTRATIGCNGNPFTFWYLEKVLGFKTGNIKTIASIDDFAKALSSGDIRAAFMFTPHARVFLSEFSTGFTMTGPTYKLTGFGFVFPKGSSLALNISEAIIYLTQSGELQQLEEQKLSYSKYSTSPSTASSGTQGLGPRPLAGLFIISGSVSIFALIVVAISLLRSHWESSLTFIQTMLAGRAFWSWLTTFFAKNDLLQL</sequence>
<comment type="similarity">
    <text evidence="2 13">Belongs to the glutamate-gated ion channel (TC 1.A.10.1) family.</text>
</comment>
<dbReference type="AlphaFoldDB" id="A0A067K744"/>
<evidence type="ECO:0000256" key="8">
    <source>
        <dbReference type="ARBA" id="ARBA00023136"/>
    </source>
</evidence>
<dbReference type="InterPro" id="IPR001320">
    <property type="entry name" value="Iontro_rcpt_C"/>
</dbReference>
<name>A0A067K744_JATCU</name>
<dbReference type="GO" id="GO:0015276">
    <property type="term" value="F:ligand-gated monoatomic ion channel activity"/>
    <property type="evidence" value="ECO:0007669"/>
    <property type="project" value="InterPro"/>
</dbReference>
<dbReference type="SUPFAM" id="SSF53850">
    <property type="entry name" value="Periplasmic binding protein-like II"/>
    <property type="match status" value="1"/>
</dbReference>
<reference evidence="16 17" key="1">
    <citation type="journal article" date="2014" name="PLoS ONE">
        <title>Global Analysis of Gene Expression Profiles in Physic Nut (Jatropha curcas L.) Seedlings Exposed to Salt Stress.</title>
        <authorList>
            <person name="Zhang L."/>
            <person name="Zhang C."/>
            <person name="Wu P."/>
            <person name="Chen Y."/>
            <person name="Li M."/>
            <person name="Jiang H."/>
            <person name="Wu G."/>
        </authorList>
    </citation>
    <scope>NUCLEOTIDE SEQUENCE [LARGE SCALE GENOMIC DNA]</scope>
    <source>
        <strain evidence="17">cv. GZQX0401</strain>
        <tissue evidence="16">Young leaves</tissue>
    </source>
</reference>
<dbReference type="GO" id="GO:0016020">
    <property type="term" value="C:membrane"/>
    <property type="evidence" value="ECO:0007669"/>
    <property type="project" value="UniProtKB-SubCell"/>
</dbReference>